<comment type="catalytic activity">
    <reaction evidence="6">
        <text>a 6-O-methyl-2'-deoxyguanosine in DNA + L-cysteinyl-[protein] = S-methyl-L-cysteinyl-[protein] + a 2'-deoxyguanosine in DNA</text>
        <dbReference type="Rhea" id="RHEA:24000"/>
        <dbReference type="Rhea" id="RHEA-COMP:10131"/>
        <dbReference type="Rhea" id="RHEA-COMP:10132"/>
        <dbReference type="Rhea" id="RHEA-COMP:11367"/>
        <dbReference type="Rhea" id="RHEA-COMP:11368"/>
        <dbReference type="ChEBI" id="CHEBI:29950"/>
        <dbReference type="ChEBI" id="CHEBI:82612"/>
        <dbReference type="ChEBI" id="CHEBI:85445"/>
        <dbReference type="ChEBI" id="CHEBI:85448"/>
        <dbReference type="EC" id="2.1.1.63"/>
    </reaction>
</comment>
<dbReference type="Gene3D" id="1.10.10.10">
    <property type="entry name" value="Winged helix-like DNA-binding domain superfamily/Winged helix DNA-binding domain"/>
    <property type="match status" value="1"/>
</dbReference>
<evidence type="ECO:0000256" key="5">
    <source>
        <dbReference type="ARBA" id="ARBA00023204"/>
    </source>
</evidence>
<keyword evidence="3 8" id="KW-0808">Transferase</keyword>
<protein>
    <submittedName>
        <fullName evidence="8">Methylated-DNA--[protein]-cysteine S-methyltransferase</fullName>
        <ecNumber evidence="8">2.1.1.63</ecNumber>
    </submittedName>
</protein>
<comment type="catalytic activity">
    <reaction evidence="1">
        <text>a 4-O-methyl-thymidine in DNA + L-cysteinyl-[protein] = a thymidine in DNA + S-methyl-L-cysteinyl-[protein]</text>
        <dbReference type="Rhea" id="RHEA:53428"/>
        <dbReference type="Rhea" id="RHEA-COMP:10131"/>
        <dbReference type="Rhea" id="RHEA-COMP:10132"/>
        <dbReference type="Rhea" id="RHEA-COMP:13555"/>
        <dbReference type="Rhea" id="RHEA-COMP:13556"/>
        <dbReference type="ChEBI" id="CHEBI:29950"/>
        <dbReference type="ChEBI" id="CHEBI:82612"/>
        <dbReference type="ChEBI" id="CHEBI:137386"/>
        <dbReference type="ChEBI" id="CHEBI:137387"/>
        <dbReference type="EC" id="2.1.1.63"/>
    </reaction>
</comment>
<evidence type="ECO:0000256" key="4">
    <source>
        <dbReference type="ARBA" id="ARBA00022763"/>
    </source>
</evidence>
<accession>A0ABU9BH05</accession>
<dbReference type="GO" id="GO:0003908">
    <property type="term" value="F:methylated-DNA-[protein]-cysteine S-methyltransferase activity"/>
    <property type="evidence" value="ECO:0007669"/>
    <property type="project" value="UniProtKB-EC"/>
</dbReference>
<evidence type="ECO:0000313" key="8">
    <source>
        <dbReference type="EMBL" id="MEK8029246.1"/>
    </source>
</evidence>
<organism evidence="8 9">
    <name type="scientific">Ideonella lacteola</name>
    <dbReference type="NCBI Taxonomy" id="2984193"/>
    <lineage>
        <taxon>Bacteria</taxon>
        <taxon>Pseudomonadati</taxon>
        <taxon>Pseudomonadota</taxon>
        <taxon>Betaproteobacteria</taxon>
        <taxon>Burkholderiales</taxon>
        <taxon>Sphaerotilaceae</taxon>
        <taxon>Ideonella</taxon>
    </lineage>
</organism>
<dbReference type="NCBIfam" id="TIGR00589">
    <property type="entry name" value="ogt"/>
    <property type="match status" value="1"/>
</dbReference>
<dbReference type="EMBL" id="JBBUTG010000001">
    <property type="protein sequence ID" value="MEK8029246.1"/>
    <property type="molecule type" value="Genomic_DNA"/>
</dbReference>
<keyword evidence="2 8" id="KW-0489">Methyltransferase</keyword>
<dbReference type="InterPro" id="IPR036388">
    <property type="entry name" value="WH-like_DNA-bd_sf"/>
</dbReference>
<dbReference type="Pfam" id="PF01035">
    <property type="entry name" value="DNA_binding_1"/>
    <property type="match status" value="1"/>
</dbReference>
<evidence type="ECO:0000256" key="2">
    <source>
        <dbReference type="ARBA" id="ARBA00022603"/>
    </source>
</evidence>
<gene>
    <name evidence="8" type="ORF">AACH06_00310</name>
</gene>
<dbReference type="PANTHER" id="PTHR10815:SF5">
    <property type="entry name" value="METHYLATED-DNA--PROTEIN-CYSTEINE METHYLTRANSFERASE"/>
    <property type="match status" value="1"/>
</dbReference>
<evidence type="ECO:0000256" key="3">
    <source>
        <dbReference type="ARBA" id="ARBA00022679"/>
    </source>
</evidence>
<dbReference type="SUPFAM" id="SSF53155">
    <property type="entry name" value="Methylated DNA-protein cysteine methyltransferase domain"/>
    <property type="match status" value="1"/>
</dbReference>
<keyword evidence="9" id="KW-1185">Reference proteome</keyword>
<dbReference type="Proteomes" id="UP001371218">
    <property type="component" value="Unassembled WGS sequence"/>
</dbReference>
<keyword evidence="4" id="KW-0227">DNA damage</keyword>
<evidence type="ECO:0000256" key="1">
    <source>
        <dbReference type="ARBA" id="ARBA00001286"/>
    </source>
</evidence>
<evidence type="ECO:0000313" key="9">
    <source>
        <dbReference type="Proteomes" id="UP001371218"/>
    </source>
</evidence>
<dbReference type="PROSITE" id="PS00374">
    <property type="entry name" value="MGMT"/>
    <property type="match status" value="1"/>
</dbReference>
<dbReference type="RefSeq" id="WP_341423590.1">
    <property type="nucleotide sequence ID" value="NZ_JBBUTG010000001.1"/>
</dbReference>
<dbReference type="CDD" id="cd06445">
    <property type="entry name" value="ATase"/>
    <property type="match status" value="1"/>
</dbReference>
<dbReference type="InterPro" id="IPR014048">
    <property type="entry name" value="MethylDNA_cys_MeTrfase_DNA-bd"/>
</dbReference>
<feature type="domain" description="Methylated-DNA-[protein]-cysteine S-methyltransferase DNA binding" evidence="7">
    <location>
        <begin position="87"/>
        <end position="169"/>
    </location>
</feature>
<sequence>MSGYAFFDTPAGLCGLAWNDALQVCGGQLPEATPELTRQRLAQRFRASREGAPPPAMAEVIRRLAAALQGAPDTLEDVPLDEADVPAFHRRVYALARRIPPGQTRTYGDLAAELGGPAVARAVGHALGRNHFAPLVPCHRVMAAGGQSGGFSGPGGLKTKLRLLQLEGAALGAASAGQPGLF</sequence>
<comment type="caution">
    <text evidence="8">The sequence shown here is derived from an EMBL/GenBank/DDBJ whole genome shotgun (WGS) entry which is preliminary data.</text>
</comment>
<dbReference type="InterPro" id="IPR036217">
    <property type="entry name" value="MethylDNA_cys_MeTrfase_DNAb"/>
</dbReference>
<dbReference type="SUPFAM" id="SSF46767">
    <property type="entry name" value="Methylated DNA-protein cysteine methyltransferase, C-terminal domain"/>
    <property type="match status" value="1"/>
</dbReference>
<keyword evidence="5" id="KW-0234">DNA repair</keyword>
<proteinExistence type="predicted"/>
<dbReference type="InterPro" id="IPR036631">
    <property type="entry name" value="MGMT_N_sf"/>
</dbReference>
<dbReference type="GO" id="GO:0032259">
    <property type="term" value="P:methylation"/>
    <property type="evidence" value="ECO:0007669"/>
    <property type="project" value="UniProtKB-KW"/>
</dbReference>
<reference evidence="8 9" key="1">
    <citation type="submission" date="2024-04" db="EMBL/GenBank/DDBJ databases">
        <title>Novel species of the genus Ideonella isolated from streams.</title>
        <authorList>
            <person name="Lu H."/>
        </authorList>
    </citation>
    <scope>NUCLEOTIDE SEQUENCE [LARGE SCALE GENOMIC DNA]</scope>
    <source>
        <strain evidence="8 9">DXS29W</strain>
    </source>
</reference>
<dbReference type="InterPro" id="IPR001497">
    <property type="entry name" value="MethylDNA_cys_MeTrfase_AS"/>
</dbReference>
<evidence type="ECO:0000259" key="7">
    <source>
        <dbReference type="Pfam" id="PF01035"/>
    </source>
</evidence>
<evidence type="ECO:0000256" key="6">
    <source>
        <dbReference type="ARBA" id="ARBA00049348"/>
    </source>
</evidence>
<dbReference type="EC" id="2.1.1.63" evidence="8"/>
<dbReference type="PANTHER" id="PTHR10815">
    <property type="entry name" value="METHYLATED-DNA--PROTEIN-CYSTEINE METHYLTRANSFERASE"/>
    <property type="match status" value="1"/>
</dbReference>
<name>A0ABU9BH05_9BURK</name>